<dbReference type="Proteomes" id="UP000199679">
    <property type="component" value="Chromosome I"/>
</dbReference>
<evidence type="ECO:0000259" key="1">
    <source>
        <dbReference type="Pfam" id="PF00535"/>
    </source>
</evidence>
<dbReference type="GO" id="GO:0016740">
    <property type="term" value="F:transferase activity"/>
    <property type="evidence" value="ECO:0007669"/>
    <property type="project" value="UniProtKB-KW"/>
</dbReference>
<dbReference type="InterPro" id="IPR001173">
    <property type="entry name" value="Glyco_trans_2-like"/>
</dbReference>
<dbReference type="OrthoDB" id="9771846at2"/>
<dbReference type="Gene3D" id="3.90.550.10">
    <property type="entry name" value="Spore Coat Polysaccharide Biosynthesis Protein SpsA, Chain A"/>
    <property type="match status" value="1"/>
</dbReference>
<evidence type="ECO:0000313" key="2">
    <source>
        <dbReference type="EMBL" id="SDT22645.1"/>
    </source>
</evidence>
<evidence type="ECO:0000313" key="3">
    <source>
        <dbReference type="Proteomes" id="UP000199679"/>
    </source>
</evidence>
<dbReference type="EMBL" id="LT629740">
    <property type="protein sequence ID" value="SDT22645.1"/>
    <property type="molecule type" value="Genomic_DNA"/>
</dbReference>
<dbReference type="AlphaFoldDB" id="A0A1H1YMQ5"/>
<keyword evidence="3" id="KW-1185">Reference proteome</keyword>
<accession>A0A1H1YMQ5</accession>
<sequence length="286" mass="32509">MVVGESLSGVIILYNPDKDVIGNITSYLNTLSCLYVIDNSESIDKQIVDSINTLGNKIKYLSLGGNLGVATALNTGCNMAYEAGYKWILTMDQDSSIDNGFFDIAKPLLSDFQNAIIAASYNSFFYKPEPSIYPGFISTGTVITSANLLNLGAWKSLSGFCEKFFIDEVDNEFCIRAIKAGYKIQATKNIYLKHNLGIKYFKKNIITRQTRQLTTHSPARVYYMTRNNLFLWKKYIFTNPGLIFNRIKNLIRLVGEVTFYYPDRITYYKYIAKGTYDFLISKYGRI</sequence>
<feature type="domain" description="Glycosyltransferase 2-like" evidence="1">
    <location>
        <begin position="10"/>
        <end position="105"/>
    </location>
</feature>
<gene>
    <name evidence="2" type="ORF">SAMN05216490_2789</name>
</gene>
<dbReference type="SUPFAM" id="SSF53448">
    <property type="entry name" value="Nucleotide-diphospho-sugar transferases"/>
    <property type="match status" value="1"/>
</dbReference>
<name>A0A1H1YMQ5_MUCMA</name>
<dbReference type="STRING" id="652787.SAMN05216490_2789"/>
<reference evidence="2 3" key="1">
    <citation type="submission" date="2016-10" db="EMBL/GenBank/DDBJ databases">
        <authorList>
            <person name="de Groot N.N."/>
        </authorList>
    </citation>
    <scope>NUCLEOTIDE SEQUENCE [LARGE SCALE GENOMIC DNA]</scope>
    <source>
        <strain evidence="2 3">MP1X4</strain>
    </source>
</reference>
<protein>
    <submittedName>
        <fullName evidence="2">Rhamnosyltransferase</fullName>
    </submittedName>
</protein>
<keyword evidence="2" id="KW-0808">Transferase</keyword>
<organism evidence="2 3">
    <name type="scientific">Mucilaginibacter mallensis</name>
    <dbReference type="NCBI Taxonomy" id="652787"/>
    <lineage>
        <taxon>Bacteria</taxon>
        <taxon>Pseudomonadati</taxon>
        <taxon>Bacteroidota</taxon>
        <taxon>Sphingobacteriia</taxon>
        <taxon>Sphingobacteriales</taxon>
        <taxon>Sphingobacteriaceae</taxon>
        <taxon>Mucilaginibacter</taxon>
    </lineage>
</organism>
<dbReference type="InterPro" id="IPR029044">
    <property type="entry name" value="Nucleotide-diphossugar_trans"/>
</dbReference>
<proteinExistence type="predicted"/>
<dbReference type="RefSeq" id="WP_091373802.1">
    <property type="nucleotide sequence ID" value="NZ_LT629740.1"/>
</dbReference>
<dbReference type="Pfam" id="PF00535">
    <property type="entry name" value="Glycos_transf_2"/>
    <property type="match status" value="1"/>
</dbReference>